<evidence type="ECO:0000313" key="3">
    <source>
        <dbReference type="Proteomes" id="UP000054893"/>
    </source>
</evidence>
<dbReference type="AlphaFoldDB" id="A0A158I3E8"/>
<dbReference type="Gene3D" id="3.40.50.150">
    <property type="entry name" value="Vaccinia Virus protein VP39"/>
    <property type="match status" value="1"/>
</dbReference>
<dbReference type="Pfam" id="PF08241">
    <property type="entry name" value="Methyltransf_11"/>
    <property type="match status" value="1"/>
</dbReference>
<dbReference type="GO" id="GO:0032259">
    <property type="term" value="P:methylation"/>
    <property type="evidence" value="ECO:0007669"/>
    <property type="project" value="UniProtKB-KW"/>
</dbReference>
<feature type="domain" description="Methyltransferase type 11" evidence="1">
    <location>
        <begin position="49"/>
        <end position="139"/>
    </location>
</feature>
<organism evidence="2 3">
    <name type="scientific">Caballeronia sordidicola</name>
    <name type="common">Burkholderia sordidicola</name>
    <dbReference type="NCBI Taxonomy" id="196367"/>
    <lineage>
        <taxon>Bacteria</taxon>
        <taxon>Pseudomonadati</taxon>
        <taxon>Pseudomonadota</taxon>
        <taxon>Betaproteobacteria</taxon>
        <taxon>Burkholderiales</taxon>
        <taxon>Burkholderiaceae</taxon>
        <taxon>Caballeronia</taxon>
    </lineage>
</organism>
<evidence type="ECO:0000313" key="2">
    <source>
        <dbReference type="EMBL" id="SAL51118.1"/>
    </source>
</evidence>
<keyword evidence="2" id="KW-0489">Methyltransferase</keyword>
<name>A0A158I3E8_CABSO</name>
<dbReference type="InterPro" id="IPR029063">
    <property type="entry name" value="SAM-dependent_MTases_sf"/>
</dbReference>
<dbReference type="SUPFAM" id="SSF53335">
    <property type="entry name" value="S-adenosyl-L-methionine-dependent methyltransferases"/>
    <property type="match status" value="1"/>
</dbReference>
<protein>
    <submittedName>
        <fullName evidence="2">Methyltransferase type 11</fullName>
    </submittedName>
</protein>
<sequence>MKTLTLSIDSLLEGYDAVSVLYPHVPSLSHWRAWEYAAYQNFSIVGRVLDLGCGDGRYFNLIWPDAKNVVGVDMEPVVAELGRNSGVYRDVYVTAAHNVPEPDASFDHVFANCSLEHMDHLDTVLAEIYRCLKPNGTLVGSVVTNRFVEWSLLSNLVAMAGHDKIAHSLQKDFLEYHHLANPLTIDEWTKSFERAGLAVEALVPILPRINSGIFLLMDSLWHLKRKSGGELGDIVYPFLSANANFPAAFRKVFEGLLDMETNWQDTCGAVFVIRKPGG</sequence>
<dbReference type="RefSeq" id="WP_060858423.1">
    <property type="nucleotide sequence ID" value="NZ_FCOC02000025.1"/>
</dbReference>
<gene>
    <name evidence="2" type="ORF">AWB64_05437</name>
</gene>
<proteinExistence type="predicted"/>
<dbReference type="CDD" id="cd02440">
    <property type="entry name" value="AdoMet_MTases"/>
    <property type="match status" value="1"/>
</dbReference>
<dbReference type="EMBL" id="FCOC02000025">
    <property type="protein sequence ID" value="SAL51118.1"/>
    <property type="molecule type" value="Genomic_DNA"/>
</dbReference>
<dbReference type="GO" id="GO:0008757">
    <property type="term" value="F:S-adenosylmethionine-dependent methyltransferase activity"/>
    <property type="evidence" value="ECO:0007669"/>
    <property type="project" value="InterPro"/>
</dbReference>
<dbReference type="OrthoDB" id="9797252at2"/>
<dbReference type="PANTHER" id="PTHR43861">
    <property type="entry name" value="TRANS-ACONITATE 2-METHYLTRANSFERASE-RELATED"/>
    <property type="match status" value="1"/>
</dbReference>
<dbReference type="PANTHER" id="PTHR43861:SF1">
    <property type="entry name" value="TRANS-ACONITATE 2-METHYLTRANSFERASE"/>
    <property type="match status" value="1"/>
</dbReference>
<reference evidence="2 3" key="1">
    <citation type="submission" date="2016-01" db="EMBL/GenBank/DDBJ databases">
        <authorList>
            <person name="Oliw E.H."/>
        </authorList>
    </citation>
    <scope>NUCLEOTIDE SEQUENCE [LARGE SCALE GENOMIC DNA]</scope>
    <source>
        <strain evidence="2">LMG 22029</strain>
    </source>
</reference>
<dbReference type="Proteomes" id="UP000054893">
    <property type="component" value="Unassembled WGS sequence"/>
</dbReference>
<accession>A0A158I3E8</accession>
<evidence type="ECO:0000259" key="1">
    <source>
        <dbReference type="Pfam" id="PF08241"/>
    </source>
</evidence>
<keyword evidence="2" id="KW-0808">Transferase</keyword>
<dbReference type="InterPro" id="IPR013216">
    <property type="entry name" value="Methyltransf_11"/>
</dbReference>